<sequence length="380" mass="39329">MEWVRRMLPLIGGALIVGVAGILAAPMLADRLGGGSIGIDYLPLRHAAEALLAGRSVFTDPLFVYPPTAAVALLPAALGSPAAGFAGWTLAGIAALLLAAVVIAGAAPQRHRTTVFGIAAIGLLGSMVAAHSLLLGNLSVLLAPVAAGVLLAFRRDRWELGCGLLAASLLVKPLLAPLVLVPVLYRQWRPLLRTMLPAGALLLLAVGLVPGGWSFPRVLRYCLTGTNLHGANAVNNLSLRGWAEWHGAPHVLGVAAAAVALAAVVAAVAWRLRAGPLPSPIWLGAVLMFGTFLAGGISEVHFLLTGYAVVLLFLVADRPPARWFVPGLAMIALPDLFLPWATTQNWLVGAELLLLVVLLLAPPAGRRPASVLLAPVAATA</sequence>
<feature type="transmembrane region" description="Helical" evidence="8">
    <location>
        <begin position="281"/>
        <end position="314"/>
    </location>
</feature>
<evidence type="ECO:0000256" key="8">
    <source>
        <dbReference type="SAM" id="Phobius"/>
    </source>
</evidence>
<comment type="similarity">
    <text evidence="7">Belongs to the glycosyltransferase 87 family.</text>
</comment>
<gene>
    <name evidence="9" type="ORF">ACFY35_48875</name>
</gene>
<evidence type="ECO:0000256" key="5">
    <source>
        <dbReference type="ARBA" id="ARBA00022989"/>
    </source>
</evidence>
<protein>
    <submittedName>
        <fullName evidence="9">Glycosyltransferase 87 family protein</fullName>
    </submittedName>
</protein>
<keyword evidence="6 8" id="KW-0472">Membrane</keyword>
<evidence type="ECO:0000256" key="3">
    <source>
        <dbReference type="ARBA" id="ARBA00022679"/>
    </source>
</evidence>
<reference evidence="9 10" key="1">
    <citation type="submission" date="2024-10" db="EMBL/GenBank/DDBJ databases">
        <title>The Natural Products Discovery Center: Release of the First 8490 Sequenced Strains for Exploring Actinobacteria Biosynthetic Diversity.</title>
        <authorList>
            <person name="Kalkreuter E."/>
            <person name="Kautsar S.A."/>
            <person name="Yang D."/>
            <person name="Bader C.D."/>
            <person name="Teijaro C.N."/>
            <person name="Fluegel L."/>
            <person name="Davis C.M."/>
            <person name="Simpson J.R."/>
            <person name="Lauterbach L."/>
            <person name="Steele A.D."/>
            <person name="Gui C."/>
            <person name="Meng S."/>
            <person name="Li G."/>
            <person name="Viehrig K."/>
            <person name="Ye F."/>
            <person name="Su P."/>
            <person name="Kiefer A.F."/>
            <person name="Nichols A."/>
            <person name="Cepeda A.J."/>
            <person name="Yan W."/>
            <person name="Fan B."/>
            <person name="Jiang Y."/>
            <person name="Adhikari A."/>
            <person name="Zheng C.-J."/>
            <person name="Schuster L."/>
            <person name="Cowan T.M."/>
            <person name="Smanski M.J."/>
            <person name="Chevrette M.G."/>
            <person name="De Carvalho L.P.S."/>
            <person name="Shen B."/>
        </authorList>
    </citation>
    <scope>NUCLEOTIDE SEQUENCE [LARGE SCALE GENOMIC DNA]</scope>
    <source>
        <strain evidence="9 10">NPDC000087</strain>
    </source>
</reference>
<organism evidence="9 10">
    <name type="scientific">Paractinoplanes globisporus</name>
    <dbReference type="NCBI Taxonomy" id="113565"/>
    <lineage>
        <taxon>Bacteria</taxon>
        <taxon>Bacillati</taxon>
        <taxon>Actinomycetota</taxon>
        <taxon>Actinomycetes</taxon>
        <taxon>Micromonosporales</taxon>
        <taxon>Micromonosporaceae</taxon>
        <taxon>Paractinoplanes</taxon>
    </lineage>
</organism>
<feature type="transmembrane region" description="Helical" evidence="8">
    <location>
        <begin position="113"/>
        <end position="130"/>
    </location>
</feature>
<keyword evidence="10" id="KW-1185">Reference proteome</keyword>
<name>A0ABW6WW57_9ACTN</name>
<dbReference type="InterPro" id="IPR018584">
    <property type="entry name" value="GT87"/>
</dbReference>
<evidence type="ECO:0000256" key="2">
    <source>
        <dbReference type="ARBA" id="ARBA00022475"/>
    </source>
</evidence>
<dbReference type="Pfam" id="PF09594">
    <property type="entry name" value="GT87"/>
    <property type="match status" value="1"/>
</dbReference>
<comment type="subcellular location">
    <subcellularLocation>
        <location evidence="1">Cell membrane</location>
        <topology evidence="1">Multi-pass membrane protein</topology>
    </subcellularLocation>
</comment>
<dbReference type="Proteomes" id="UP001602245">
    <property type="component" value="Unassembled WGS sequence"/>
</dbReference>
<evidence type="ECO:0000256" key="1">
    <source>
        <dbReference type="ARBA" id="ARBA00004651"/>
    </source>
</evidence>
<evidence type="ECO:0000256" key="7">
    <source>
        <dbReference type="ARBA" id="ARBA00024033"/>
    </source>
</evidence>
<keyword evidence="4 8" id="KW-0812">Transmembrane</keyword>
<proteinExistence type="inferred from homology"/>
<keyword evidence="2" id="KW-1003">Cell membrane</keyword>
<evidence type="ECO:0000313" key="10">
    <source>
        <dbReference type="Proteomes" id="UP001602245"/>
    </source>
</evidence>
<feature type="transmembrane region" description="Helical" evidence="8">
    <location>
        <begin position="85"/>
        <end position="106"/>
    </location>
</feature>
<evidence type="ECO:0000256" key="4">
    <source>
        <dbReference type="ARBA" id="ARBA00022692"/>
    </source>
</evidence>
<feature type="transmembrane region" description="Helical" evidence="8">
    <location>
        <begin position="191"/>
        <end position="213"/>
    </location>
</feature>
<keyword evidence="3" id="KW-0808">Transferase</keyword>
<dbReference type="EMBL" id="JBIAZU010000011">
    <property type="protein sequence ID" value="MFF5297395.1"/>
    <property type="molecule type" value="Genomic_DNA"/>
</dbReference>
<comment type="caution">
    <text evidence="9">The sequence shown here is derived from an EMBL/GenBank/DDBJ whole genome shotgun (WGS) entry which is preliminary data.</text>
</comment>
<feature type="transmembrane region" description="Helical" evidence="8">
    <location>
        <begin position="250"/>
        <end position="269"/>
    </location>
</feature>
<accession>A0ABW6WW57</accession>
<feature type="transmembrane region" description="Helical" evidence="8">
    <location>
        <begin position="321"/>
        <end position="340"/>
    </location>
</feature>
<evidence type="ECO:0000313" key="9">
    <source>
        <dbReference type="EMBL" id="MFF5297395.1"/>
    </source>
</evidence>
<feature type="transmembrane region" description="Helical" evidence="8">
    <location>
        <begin position="346"/>
        <end position="365"/>
    </location>
</feature>
<keyword evidence="5 8" id="KW-1133">Transmembrane helix</keyword>
<dbReference type="RefSeq" id="WP_157295928.1">
    <property type="nucleotide sequence ID" value="NZ_JBIAZU010000011.1"/>
</dbReference>
<evidence type="ECO:0000256" key="6">
    <source>
        <dbReference type="ARBA" id="ARBA00023136"/>
    </source>
</evidence>
<feature type="transmembrane region" description="Helical" evidence="8">
    <location>
        <begin position="160"/>
        <end position="185"/>
    </location>
</feature>